<evidence type="ECO:0000313" key="1">
    <source>
        <dbReference type="EMBL" id="QHN79701.1"/>
    </source>
</evidence>
<reference evidence="1 2" key="1">
    <citation type="submission" date="2020-01" db="EMBL/GenBank/DDBJ databases">
        <title>Genome sequence of Arachis hypogaea, cultivar Shitouqi.</title>
        <authorList>
            <person name="Zhuang W."/>
            <person name="Chen H."/>
            <person name="Varshney R."/>
            <person name="Wang D."/>
            <person name="Ming R."/>
        </authorList>
    </citation>
    <scope>NUCLEOTIDE SEQUENCE [LARGE SCALE GENOMIC DNA]</scope>
    <source>
        <tissue evidence="1">Young leaf</tissue>
    </source>
</reference>
<protein>
    <submittedName>
        <fullName evidence="1">Uncharacterized protein</fullName>
    </submittedName>
</protein>
<name>A0A6B9VGF8_ARAHY</name>
<gene>
    <name evidence="1" type="ORF">DS421_19g672220</name>
</gene>
<proteinExistence type="predicted"/>
<organism evidence="1 2">
    <name type="scientific">Arachis hypogaea</name>
    <name type="common">Peanut</name>
    <dbReference type="NCBI Taxonomy" id="3818"/>
    <lineage>
        <taxon>Eukaryota</taxon>
        <taxon>Viridiplantae</taxon>
        <taxon>Streptophyta</taxon>
        <taxon>Embryophyta</taxon>
        <taxon>Tracheophyta</taxon>
        <taxon>Spermatophyta</taxon>
        <taxon>Magnoliopsida</taxon>
        <taxon>eudicotyledons</taxon>
        <taxon>Gunneridae</taxon>
        <taxon>Pentapetalae</taxon>
        <taxon>rosids</taxon>
        <taxon>fabids</taxon>
        <taxon>Fabales</taxon>
        <taxon>Fabaceae</taxon>
        <taxon>Papilionoideae</taxon>
        <taxon>50 kb inversion clade</taxon>
        <taxon>dalbergioids sensu lato</taxon>
        <taxon>Dalbergieae</taxon>
        <taxon>Pterocarpus clade</taxon>
        <taxon>Arachis</taxon>
    </lineage>
</organism>
<sequence>MHYYLIVGGINHRSFITQHLGTFLFPPSCTSNDSSNEMTTQSGFIDVTM</sequence>
<dbReference type="Proteomes" id="UP000464620">
    <property type="component" value="Chromosome B09"/>
</dbReference>
<evidence type="ECO:0000313" key="2">
    <source>
        <dbReference type="Proteomes" id="UP000464620"/>
    </source>
</evidence>
<dbReference type="AlphaFoldDB" id="A0A6B9VGF8"/>
<dbReference type="EMBL" id="CP031001">
    <property type="protein sequence ID" value="QHN79701.1"/>
    <property type="molecule type" value="Genomic_DNA"/>
</dbReference>
<accession>A0A6B9VGF8</accession>